<sequence>MYNEKTGDIPIVPRRCRHYTCEAQKMFRRESCAFFFVYENAWIG</sequence>
<gene>
    <name evidence="1" type="ORF">GTCCBUS3UF5_33110</name>
</gene>
<dbReference type="Proteomes" id="UP000005636">
    <property type="component" value="Chromosome"/>
</dbReference>
<proteinExistence type="predicted"/>
<name>A0ABN4A259_GEOTH</name>
<accession>A0ABN4A259</accession>
<keyword evidence="2" id="KW-1185">Reference proteome</keyword>
<evidence type="ECO:0000313" key="2">
    <source>
        <dbReference type="Proteomes" id="UP000005636"/>
    </source>
</evidence>
<dbReference type="EMBL" id="CP003125">
    <property type="protein sequence ID" value="AEV20613.1"/>
    <property type="molecule type" value="Genomic_DNA"/>
</dbReference>
<organism evidence="1 2">
    <name type="scientific">Geobacillus thermoleovorans CCB_US3_UF5</name>
    <dbReference type="NCBI Taxonomy" id="1111068"/>
    <lineage>
        <taxon>Bacteria</taxon>
        <taxon>Bacillati</taxon>
        <taxon>Bacillota</taxon>
        <taxon>Bacilli</taxon>
        <taxon>Bacillales</taxon>
        <taxon>Anoxybacillaceae</taxon>
        <taxon>Geobacillus</taxon>
        <taxon>Geobacillus thermoleovorans group</taxon>
    </lineage>
</organism>
<reference evidence="1 2" key="1">
    <citation type="submission" date="2011-11" db="EMBL/GenBank/DDBJ databases">
        <title>Complete genome sequence of thermophilic Geobacillus thermoleovorans CCB_US3_UF5.</title>
        <authorList>
            <person name="Muhd Sakaff M.K.L."/>
            <person name="Abdul Rahman A.Y."/>
            <person name="Saito J.A."/>
            <person name="Hou S."/>
            <person name="Alam M."/>
        </authorList>
    </citation>
    <scope>NUCLEOTIDE SEQUENCE [LARGE SCALE GENOMIC DNA]</scope>
    <source>
        <strain evidence="1 2">CCB_US3_UF5</strain>
    </source>
</reference>
<protein>
    <submittedName>
        <fullName evidence="1">Uncharacterized protein</fullName>
    </submittedName>
</protein>
<evidence type="ECO:0000313" key="1">
    <source>
        <dbReference type="EMBL" id="AEV20613.1"/>
    </source>
</evidence>